<accession>A0A200RDN7</accession>
<dbReference type="Gene3D" id="1.10.630.10">
    <property type="entry name" value="Cytochrome P450"/>
    <property type="match status" value="1"/>
</dbReference>
<evidence type="ECO:0000256" key="3">
    <source>
        <dbReference type="ARBA" id="ARBA00023004"/>
    </source>
</evidence>
<comment type="similarity">
    <text evidence="1 5">Belongs to the cytochrome P450 family.</text>
</comment>
<dbReference type="GO" id="GO:0033075">
    <property type="term" value="P:isoquinoline alkaloid biosynthetic process"/>
    <property type="evidence" value="ECO:0007669"/>
    <property type="project" value="UniProtKB-ARBA"/>
</dbReference>
<evidence type="ECO:0000256" key="6">
    <source>
        <dbReference type="SAM" id="Phobius"/>
    </source>
</evidence>
<keyword evidence="3 4" id="KW-0408">Iron</keyword>
<keyword evidence="5" id="KW-0560">Oxidoreductase</keyword>
<evidence type="ECO:0000313" key="7">
    <source>
        <dbReference type="EMBL" id="OVA20832.1"/>
    </source>
</evidence>
<dbReference type="GO" id="GO:0004497">
    <property type="term" value="F:monooxygenase activity"/>
    <property type="evidence" value="ECO:0007669"/>
    <property type="project" value="UniProtKB-KW"/>
</dbReference>
<feature type="binding site" description="axial binding residue" evidence="4">
    <location>
        <position position="454"/>
    </location>
    <ligand>
        <name>heme</name>
        <dbReference type="ChEBI" id="CHEBI:30413"/>
    </ligand>
    <ligandPart>
        <name>Fe</name>
        <dbReference type="ChEBI" id="CHEBI:18248"/>
    </ligandPart>
</feature>
<evidence type="ECO:0000313" key="8">
    <source>
        <dbReference type="Proteomes" id="UP000195402"/>
    </source>
</evidence>
<dbReference type="SUPFAM" id="SSF48264">
    <property type="entry name" value="Cytochrome P450"/>
    <property type="match status" value="1"/>
</dbReference>
<dbReference type="PRINTS" id="PR00463">
    <property type="entry name" value="EP450I"/>
</dbReference>
<dbReference type="PRINTS" id="PR00385">
    <property type="entry name" value="P450"/>
</dbReference>
<dbReference type="STRING" id="56857.A0A200RDN7"/>
<dbReference type="Proteomes" id="UP000195402">
    <property type="component" value="Unassembled WGS sequence"/>
</dbReference>
<feature type="transmembrane region" description="Helical" evidence="6">
    <location>
        <begin position="20"/>
        <end position="41"/>
    </location>
</feature>
<dbReference type="PANTHER" id="PTHR47955:SF15">
    <property type="entry name" value="CYTOCHROME P450 71A2-LIKE"/>
    <property type="match status" value="1"/>
</dbReference>
<gene>
    <name evidence="7" type="ORF">BVC80_887g126</name>
</gene>
<organism evidence="7 8">
    <name type="scientific">Macleaya cordata</name>
    <name type="common">Five-seeded plume-poppy</name>
    <name type="synonym">Bocconia cordata</name>
    <dbReference type="NCBI Taxonomy" id="56857"/>
    <lineage>
        <taxon>Eukaryota</taxon>
        <taxon>Viridiplantae</taxon>
        <taxon>Streptophyta</taxon>
        <taxon>Embryophyta</taxon>
        <taxon>Tracheophyta</taxon>
        <taxon>Spermatophyta</taxon>
        <taxon>Magnoliopsida</taxon>
        <taxon>Ranunculales</taxon>
        <taxon>Papaveraceae</taxon>
        <taxon>Papaveroideae</taxon>
        <taxon>Macleaya</taxon>
    </lineage>
</organism>
<dbReference type="PANTHER" id="PTHR47955">
    <property type="entry name" value="CYTOCHROME P450 FAMILY 71 PROTEIN"/>
    <property type="match status" value="1"/>
</dbReference>
<keyword evidence="6" id="KW-1133">Transmembrane helix</keyword>
<dbReference type="FunCoup" id="A0A200RDN7">
    <property type="interactions" value="552"/>
</dbReference>
<dbReference type="InterPro" id="IPR001128">
    <property type="entry name" value="Cyt_P450"/>
</dbReference>
<name>A0A200RDN7_MACCD</name>
<dbReference type="EMBL" id="MVGT01000057">
    <property type="protein sequence ID" value="OVA20832.1"/>
    <property type="molecule type" value="Genomic_DNA"/>
</dbReference>
<dbReference type="AlphaFoldDB" id="A0A200RDN7"/>
<comment type="cofactor">
    <cofactor evidence="4">
        <name>heme</name>
        <dbReference type="ChEBI" id="CHEBI:30413"/>
    </cofactor>
</comment>
<keyword evidence="5" id="KW-0503">Monooxygenase</keyword>
<sequence length="511" mass="58140">MAPLLQLVLQWFQDQQAENTLFLPVTLSLFIISLFFLFRFIRVDKRNLPPSPPKLPIIGNFHQLGTLPHRTLRDLANKYGPLMLLDLGSAPTLVVSSPEMAEEITKTHDLVFANRPATKGAKTLLYNCTDVGFASYGEYWRAVRKICVVELLSAKRVQSFDVVRKEEIRVLMEKITHSVGDTVNLTELLLNLANNLISRVAFGKKYDEEDGTSRLGHLTRDVLTLMGTFSVGDYFPLFSWVDGLTGLTGRMRKTFRDMDAFFDQVIEDHLSNNGANYADHETVVDILLRAQNDKTLNITLARDNIKAIVLDLFVAGTDTVSVVVEWAMVELMKNPEMMKKAQEEVRRVVGNKSNVEEDDTHHMDYLKCIIKEILRLHPPVPLLVPRESSEDTNVAGYHVPAKTRVFVNAWAIQRDPKSWPNPEEFIPERFNNNPIDYRGQDFEYLPFGSGRRGCPGMQFGLIASEFLLANLLFWFDWDFPAGSNKENLDTSDAFGLTVYKKNPTYLVPRLH</sequence>
<keyword evidence="2 4" id="KW-0479">Metal-binding</keyword>
<keyword evidence="6" id="KW-0472">Membrane</keyword>
<proteinExistence type="inferred from homology"/>
<dbReference type="OrthoDB" id="1055148at2759"/>
<evidence type="ECO:0000256" key="5">
    <source>
        <dbReference type="RuleBase" id="RU000461"/>
    </source>
</evidence>
<keyword evidence="4 5" id="KW-0349">Heme</keyword>
<dbReference type="OMA" id="IVENHDI"/>
<reference evidence="7 8" key="1">
    <citation type="journal article" date="2017" name="Mol. Plant">
        <title>The Genome of Medicinal Plant Macleaya cordata Provides New Insights into Benzylisoquinoline Alkaloids Metabolism.</title>
        <authorList>
            <person name="Liu X."/>
            <person name="Liu Y."/>
            <person name="Huang P."/>
            <person name="Ma Y."/>
            <person name="Qing Z."/>
            <person name="Tang Q."/>
            <person name="Cao H."/>
            <person name="Cheng P."/>
            <person name="Zheng Y."/>
            <person name="Yuan Z."/>
            <person name="Zhou Y."/>
            <person name="Liu J."/>
            <person name="Tang Z."/>
            <person name="Zhuo Y."/>
            <person name="Zhang Y."/>
            <person name="Yu L."/>
            <person name="Huang J."/>
            <person name="Yang P."/>
            <person name="Peng Q."/>
            <person name="Zhang J."/>
            <person name="Jiang W."/>
            <person name="Zhang Z."/>
            <person name="Lin K."/>
            <person name="Ro D.K."/>
            <person name="Chen X."/>
            <person name="Xiong X."/>
            <person name="Shang Y."/>
            <person name="Huang S."/>
            <person name="Zeng J."/>
        </authorList>
    </citation>
    <scope>NUCLEOTIDE SEQUENCE [LARGE SCALE GENOMIC DNA]</scope>
    <source>
        <strain evidence="8">cv. BLH2017</strain>
        <tissue evidence="7">Root</tissue>
    </source>
</reference>
<dbReference type="PROSITE" id="PS00086">
    <property type="entry name" value="CYTOCHROME_P450"/>
    <property type="match status" value="1"/>
</dbReference>
<dbReference type="GO" id="GO:0005506">
    <property type="term" value="F:iron ion binding"/>
    <property type="evidence" value="ECO:0007669"/>
    <property type="project" value="InterPro"/>
</dbReference>
<dbReference type="InterPro" id="IPR017972">
    <property type="entry name" value="Cyt_P450_CS"/>
</dbReference>
<comment type="caution">
    <text evidence="7">The sequence shown here is derived from an EMBL/GenBank/DDBJ whole genome shotgun (WGS) entry which is preliminary data.</text>
</comment>
<dbReference type="InterPro" id="IPR036396">
    <property type="entry name" value="Cyt_P450_sf"/>
</dbReference>
<dbReference type="FunFam" id="1.10.630.10:FF:000011">
    <property type="entry name" value="Cytochrome P450 83B1"/>
    <property type="match status" value="1"/>
</dbReference>
<evidence type="ECO:0000256" key="4">
    <source>
        <dbReference type="PIRSR" id="PIRSR602401-1"/>
    </source>
</evidence>
<dbReference type="InParanoid" id="A0A200RDN7"/>
<protein>
    <submittedName>
        <fullName evidence="7">Cytochrome P450</fullName>
    </submittedName>
</protein>
<keyword evidence="6" id="KW-0812">Transmembrane</keyword>
<dbReference type="InterPro" id="IPR002401">
    <property type="entry name" value="Cyt_P450_E_grp-I"/>
</dbReference>
<keyword evidence="8" id="KW-1185">Reference proteome</keyword>
<dbReference type="Pfam" id="PF00067">
    <property type="entry name" value="p450"/>
    <property type="match status" value="1"/>
</dbReference>
<dbReference type="GO" id="GO:0016705">
    <property type="term" value="F:oxidoreductase activity, acting on paired donors, with incorporation or reduction of molecular oxygen"/>
    <property type="evidence" value="ECO:0007669"/>
    <property type="project" value="InterPro"/>
</dbReference>
<evidence type="ECO:0000256" key="1">
    <source>
        <dbReference type="ARBA" id="ARBA00010617"/>
    </source>
</evidence>
<dbReference type="CDD" id="cd11072">
    <property type="entry name" value="CYP71-like"/>
    <property type="match status" value="1"/>
</dbReference>
<evidence type="ECO:0000256" key="2">
    <source>
        <dbReference type="ARBA" id="ARBA00022723"/>
    </source>
</evidence>
<dbReference type="GO" id="GO:0020037">
    <property type="term" value="F:heme binding"/>
    <property type="evidence" value="ECO:0007669"/>
    <property type="project" value="InterPro"/>
</dbReference>